<gene>
    <name evidence="2" type="ORF">DJ017_19725</name>
</gene>
<dbReference type="EMBL" id="QFYQ01000003">
    <property type="protein sequence ID" value="RAK51190.1"/>
    <property type="molecule type" value="Genomic_DNA"/>
</dbReference>
<feature type="transmembrane region" description="Helical" evidence="1">
    <location>
        <begin position="54"/>
        <end position="78"/>
    </location>
</feature>
<proteinExistence type="predicted"/>
<protein>
    <submittedName>
        <fullName evidence="2">Uncharacterized protein</fullName>
    </submittedName>
</protein>
<comment type="caution">
    <text evidence="2">The sequence shown here is derived from an EMBL/GenBank/DDBJ whole genome shotgun (WGS) entry which is preliminary data.</text>
</comment>
<keyword evidence="1" id="KW-0472">Membrane</keyword>
<sequence length="87" mass="10195">MAKDWTDAEFEVVGNHYRPGERHRDPKHKRWIFTGREDLFGRPLWYKPPRFSKLALFAVLCAIYPGGAIVLWLVVWAAHKLASYWPG</sequence>
<dbReference type="Proteomes" id="UP000249254">
    <property type="component" value="Unassembled WGS sequence"/>
</dbReference>
<evidence type="ECO:0000313" key="2">
    <source>
        <dbReference type="EMBL" id="RAK51190.1"/>
    </source>
</evidence>
<reference evidence="3" key="1">
    <citation type="submission" date="2018-05" db="EMBL/GenBank/DDBJ databases">
        <authorList>
            <person name="Li X."/>
        </authorList>
    </citation>
    <scope>NUCLEOTIDE SEQUENCE [LARGE SCALE GENOMIC DNA]</scope>
    <source>
        <strain evidence="3">LX32</strain>
    </source>
</reference>
<keyword evidence="1" id="KW-1133">Transmembrane helix</keyword>
<keyword evidence="3" id="KW-1185">Reference proteome</keyword>
<organism evidence="2 3">
    <name type="scientific">Phenylobacterium soli</name>
    <dbReference type="NCBI Taxonomy" id="2170551"/>
    <lineage>
        <taxon>Bacteria</taxon>
        <taxon>Pseudomonadati</taxon>
        <taxon>Pseudomonadota</taxon>
        <taxon>Alphaproteobacteria</taxon>
        <taxon>Caulobacterales</taxon>
        <taxon>Caulobacteraceae</taxon>
        <taxon>Phenylobacterium</taxon>
    </lineage>
</organism>
<evidence type="ECO:0000256" key="1">
    <source>
        <dbReference type="SAM" id="Phobius"/>
    </source>
</evidence>
<dbReference type="AlphaFoldDB" id="A0A328A9A6"/>
<name>A0A328A9A6_9CAUL</name>
<keyword evidence="1" id="KW-0812">Transmembrane</keyword>
<dbReference type="RefSeq" id="WP_111530625.1">
    <property type="nucleotide sequence ID" value="NZ_QFYQ01000003.1"/>
</dbReference>
<evidence type="ECO:0000313" key="3">
    <source>
        <dbReference type="Proteomes" id="UP000249254"/>
    </source>
</evidence>
<accession>A0A328A9A6</accession>